<feature type="domain" description="NTF2-like N-terminal transpeptidase" evidence="3">
    <location>
        <begin position="72"/>
        <end position="177"/>
    </location>
</feature>
<comment type="caution">
    <text evidence="4">The sequence shown here is derived from an EMBL/GenBank/DDBJ whole genome shotgun (WGS) entry which is preliminary data.</text>
</comment>
<evidence type="ECO:0000313" key="4">
    <source>
        <dbReference type="EMBL" id="MBP2360855.1"/>
    </source>
</evidence>
<name>A0ABS4VAA9_9ACTN</name>
<keyword evidence="1" id="KW-0472">Membrane</keyword>
<keyword evidence="5" id="KW-1185">Reference proteome</keyword>
<sequence>MNTFKGDSWGGGPQMRSGAKVAVVGGVFVLVAGGIGYGAYSVVGGGSAGGTEAEAASAEVRTGPPSASEITETSKGFLKAWASGDATAAALLTDNQTDAEPLLTGYAEDAHVTEAVITPGTAVGAKVPFTVKATVSYDGKSKPWSYSSELTVVRGRTTGKALVDWQPTVIHPQLTEGATLRTGESSTAAIQAVDRNGKVLDKEKYPSLGPILDTLREKYGSEAGGTAGVETWIEPADTALPDTTLLTLVKGRPGELQTTLDANVQAAAETAVKQYEGASVVAVRPSTGAIRAVANNPATGFNAAMQGKQAPGSTLKIMTAAMLLETGQAAANRPIECPKDVLYEGRSFHNLDHFELPATDTFTTSFARSCNTAFIKRIDDVDDDSALAKEARDVFGIGLDWKTGVVSFDGSVPEEVGGEAAAQYIGQGTVQMNALNVASITATARTGTFRQPVIVPRELDGRQLAVASRSLSQNVTRQLNDMMRATASWGTGKAAMASVGGDKGAKTGSAEVDGQGTSNSWFTGFSNDLAAAAVVQSGGHGGDAAGPVVASVLRAGS</sequence>
<dbReference type="Pfam" id="PF00905">
    <property type="entry name" value="Transpeptidase"/>
    <property type="match status" value="1"/>
</dbReference>
<protein>
    <recommendedName>
        <fullName evidence="6">Penicillin-binding protein</fullName>
    </recommendedName>
</protein>
<dbReference type="PANTHER" id="PTHR30627:SF24">
    <property type="entry name" value="PENICILLIN-BINDING PROTEIN 4B"/>
    <property type="match status" value="1"/>
</dbReference>
<evidence type="ECO:0000259" key="3">
    <source>
        <dbReference type="Pfam" id="PF05223"/>
    </source>
</evidence>
<dbReference type="InterPro" id="IPR007887">
    <property type="entry name" value="MecA_N"/>
</dbReference>
<dbReference type="InterPro" id="IPR012338">
    <property type="entry name" value="Beta-lactam/transpept-like"/>
</dbReference>
<proteinExistence type="predicted"/>
<evidence type="ECO:0000259" key="2">
    <source>
        <dbReference type="Pfam" id="PF00905"/>
    </source>
</evidence>
<dbReference type="Gene3D" id="3.40.710.10">
    <property type="entry name" value="DD-peptidase/beta-lactamase superfamily"/>
    <property type="match status" value="1"/>
</dbReference>
<evidence type="ECO:0008006" key="6">
    <source>
        <dbReference type="Google" id="ProtNLM"/>
    </source>
</evidence>
<dbReference type="InterPro" id="IPR050515">
    <property type="entry name" value="Beta-lactam/transpept"/>
</dbReference>
<feature type="transmembrane region" description="Helical" evidence="1">
    <location>
        <begin position="21"/>
        <end position="40"/>
    </location>
</feature>
<dbReference type="SUPFAM" id="SSF56601">
    <property type="entry name" value="beta-lactamase/transpeptidase-like"/>
    <property type="match status" value="1"/>
</dbReference>
<reference evidence="4 5" key="1">
    <citation type="submission" date="2021-03" db="EMBL/GenBank/DDBJ databases">
        <title>Sequencing the genomes of 1000 actinobacteria strains.</title>
        <authorList>
            <person name="Klenk H.-P."/>
        </authorList>
    </citation>
    <scope>NUCLEOTIDE SEQUENCE [LARGE SCALE GENOMIC DNA]</scope>
    <source>
        <strain evidence="4 5">DSM 40843</strain>
    </source>
</reference>
<dbReference type="PANTHER" id="PTHR30627">
    <property type="entry name" value="PEPTIDOGLYCAN D,D-TRANSPEPTIDASE"/>
    <property type="match status" value="1"/>
</dbReference>
<dbReference type="InterPro" id="IPR001460">
    <property type="entry name" value="PCN-bd_Tpept"/>
</dbReference>
<dbReference type="Pfam" id="PF05223">
    <property type="entry name" value="MecA_N"/>
    <property type="match status" value="1"/>
</dbReference>
<organism evidence="4 5">
    <name type="scientific">Streptomyces clavifer</name>
    <dbReference type="NCBI Taxonomy" id="68188"/>
    <lineage>
        <taxon>Bacteria</taxon>
        <taxon>Bacillati</taxon>
        <taxon>Actinomycetota</taxon>
        <taxon>Actinomycetes</taxon>
        <taxon>Kitasatosporales</taxon>
        <taxon>Streptomycetaceae</taxon>
        <taxon>Streptomyces</taxon>
    </lineage>
</organism>
<gene>
    <name evidence="4" type="ORF">JOF59_003255</name>
</gene>
<keyword evidence="1" id="KW-0812">Transmembrane</keyword>
<dbReference type="EMBL" id="JAGINS010000001">
    <property type="protein sequence ID" value="MBP2360855.1"/>
    <property type="molecule type" value="Genomic_DNA"/>
</dbReference>
<accession>A0ABS4VAA9</accession>
<feature type="domain" description="Penicillin-binding protein transpeptidase" evidence="2">
    <location>
        <begin position="279"/>
        <end position="553"/>
    </location>
</feature>
<evidence type="ECO:0000256" key="1">
    <source>
        <dbReference type="SAM" id="Phobius"/>
    </source>
</evidence>
<dbReference type="Proteomes" id="UP001519311">
    <property type="component" value="Unassembled WGS sequence"/>
</dbReference>
<keyword evidence="1" id="KW-1133">Transmembrane helix</keyword>
<evidence type="ECO:0000313" key="5">
    <source>
        <dbReference type="Proteomes" id="UP001519311"/>
    </source>
</evidence>